<organism evidence="2 3">
    <name type="scientific">Candidatus Falkowbacteria bacterium CG10_big_fil_rev_8_21_14_0_10_43_10</name>
    <dbReference type="NCBI Taxonomy" id="1974567"/>
    <lineage>
        <taxon>Bacteria</taxon>
        <taxon>Candidatus Falkowiibacteriota</taxon>
    </lineage>
</organism>
<gene>
    <name evidence="2" type="ORF">COT99_00705</name>
</gene>
<dbReference type="AlphaFoldDB" id="A0A2H0V306"/>
<dbReference type="Pfam" id="PF13529">
    <property type="entry name" value="Peptidase_C39_2"/>
    <property type="match status" value="1"/>
</dbReference>
<protein>
    <recommendedName>
        <fullName evidence="1">Peptidase C39-like domain-containing protein</fullName>
    </recommendedName>
</protein>
<reference evidence="3" key="1">
    <citation type="submission" date="2017-09" db="EMBL/GenBank/DDBJ databases">
        <title>Depth-based differentiation of microbial function through sediment-hosted aquifers and enrichment of novel symbionts in the deep terrestrial subsurface.</title>
        <authorList>
            <person name="Probst A.J."/>
            <person name="Ladd B."/>
            <person name="Jarett J.K."/>
            <person name="Geller-Mcgrath D.E."/>
            <person name="Sieber C.M.K."/>
            <person name="Emerson J.B."/>
            <person name="Anantharaman K."/>
            <person name="Thomas B.C."/>
            <person name="Malmstrom R."/>
            <person name="Stieglmeier M."/>
            <person name="Klingl A."/>
            <person name="Woyke T."/>
            <person name="Ryan C.M."/>
            <person name="Banfield J.F."/>
        </authorList>
    </citation>
    <scope>NUCLEOTIDE SEQUENCE [LARGE SCALE GENOMIC DNA]</scope>
</reference>
<comment type="caution">
    <text evidence="2">The sequence shown here is derived from an EMBL/GenBank/DDBJ whole genome shotgun (WGS) entry which is preliminary data.</text>
</comment>
<accession>A0A2H0V306</accession>
<dbReference type="Proteomes" id="UP000228626">
    <property type="component" value="Unassembled WGS sequence"/>
</dbReference>
<evidence type="ECO:0000313" key="3">
    <source>
        <dbReference type="Proteomes" id="UP000228626"/>
    </source>
</evidence>
<evidence type="ECO:0000313" key="2">
    <source>
        <dbReference type="EMBL" id="PIR93452.1"/>
    </source>
</evidence>
<sequence>MARVVIIIGLLIGAQIHNALSSEIKLSVDWIPQVDTTIGMGNWDDTMNCGPTALVMVASYLRGFAAEKYQVKELDDWLLANSLISALNGYNLTKPDGTNQADLRAAASYYYGLWNTKYRSIADFSIDVIINAIVYSLQCNRPAIIVNRIEMKPDGALHFMVVTGFKDGNNDGQYNNDQYDLVYVNDPGQSNEFDFQDANGKVNKGGITSYPISQFRAVVRGALIFNPAYQLGEYSDGWHVEPNQCPSTFVPFSQPFVDCYLNSGGLERLKPTNPPGLGYPAGAVFMRNGFYTHDFIGGDIANISIVLNPHVYNMAHGYLGVCYPIQGQLRDYWIAYNPGAPVTNEYFKWKDGVKYSVQWFEPSDNSYVGITYNNNNGTFHTAAELGFPQENFNQHRDRNIGYESDGWGIGGAGEEPAPTYASPPVVTIIDPGTGY</sequence>
<proteinExistence type="predicted"/>
<feature type="non-terminal residue" evidence="2">
    <location>
        <position position="435"/>
    </location>
</feature>
<feature type="domain" description="Peptidase C39-like" evidence="1">
    <location>
        <begin position="27"/>
        <end position="187"/>
    </location>
</feature>
<dbReference type="Gene3D" id="3.90.70.10">
    <property type="entry name" value="Cysteine proteinases"/>
    <property type="match status" value="1"/>
</dbReference>
<dbReference type="EMBL" id="PFAR01000009">
    <property type="protein sequence ID" value="PIR93452.1"/>
    <property type="molecule type" value="Genomic_DNA"/>
</dbReference>
<evidence type="ECO:0000259" key="1">
    <source>
        <dbReference type="Pfam" id="PF13529"/>
    </source>
</evidence>
<name>A0A2H0V306_9BACT</name>
<dbReference type="InterPro" id="IPR039564">
    <property type="entry name" value="Peptidase_C39-like"/>
</dbReference>